<dbReference type="SUPFAM" id="SSF53955">
    <property type="entry name" value="Lysozyme-like"/>
    <property type="match status" value="1"/>
</dbReference>
<dbReference type="PANTHER" id="PTHR35936">
    <property type="entry name" value="MEMBRANE-BOUND LYTIC MUREIN TRANSGLYCOSYLASE F"/>
    <property type="match status" value="1"/>
</dbReference>
<name>L1NC87_9PORP</name>
<sequence>MRLPKRISPTTLFVVAGLLLALFVGFTLSHRRRNERIQAEQEARMRLPDTLRVVTLSGATTFFVYRDEPMGYQYELLRLFAEKVRRPLKLYVVHDMTEAKRLILSGEMNLCITPYAVTQSSRSELRFTGPEELSGLTLVQRRLINKEDTARYVRDVTGLLGKTITLLSGSREEKRVERLEQQLGGKIYLRLITADTLDSEDLIDQVASGSIDYTIADQELARLAKTYYPSIDISVEVGFQQSLRWFTSPDHEGLALALDKWAEDIPSQPSFKNIYRKYFELNKSEEDEVKPTPSPRPLQSGHSPTIGRGERTYIHEGGLSPFDAIFKKEAQRINWPWQLLAAIAYQESNFKPHVIGWSGARGLMGIMPRTGRIFGASKDELLDPNVSVRVAVDCIRATEKLFTSIPELEDRIAVTLAAYNAGPAHLQDAIRLAAKYGYSTTKWSGGIEEALRLKSEAKYYNDPVCRAGYLRGKGVTRYVDQVLSRYHGYLAHTQ</sequence>
<dbReference type="AlphaFoldDB" id="L1NC87"/>
<dbReference type="eggNOG" id="COG4623">
    <property type="taxonomic scope" value="Bacteria"/>
</dbReference>
<comment type="subcellular location">
    <subcellularLocation>
        <location evidence="1">Cell outer membrane</location>
        <topology evidence="1">Peripheral membrane protein</topology>
    </subcellularLocation>
</comment>
<dbReference type="GO" id="GO:0009279">
    <property type="term" value="C:cell outer membrane"/>
    <property type="evidence" value="ECO:0007669"/>
    <property type="project" value="UniProtKB-SubCell"/>
</dbReference>
<evidence type="ECO:0000256" key="3">
    <source>
        <dbReference type="ARBA" id="ARBA00023237"/>
    </source>
</evidence>
<protein>
    <submittedName>
        <fullName evidence="6">Transglycosylase SLT domain protein</fullName>
    </submittedName>
</protein>
<keyword evidence="3" id="KW-0998">Cell outer membrane</keyword>
<keyword evidence="2" id="KW-0732">Signal</keyword>
<dbReference type="InterPro" id="IPR001638">
    <property type="entry name" value="Solute-binding_3/MltF_N"/>
</dbReference>
<evidence type="ECO:0000256" key="2">
    <source>
        <dbReference type="ARBA" id="ARBA00022729"/>
    </source>
</evidence>
<dbReference type="CDD" id="cd13403">
    <property type="entry name" value="MLTF-like"/>
    <property type="match status" value="1"/>
</dbReference>
<dbReference type="SMART" id="SM00062">
    <property type="entry name" value="PBPb"/>
    <property type="match status" value="1"/>
</dbReference>
<organism evidence="6 7">
    <name type="scientific">Porphyromonas catoniae F0037</name>
    <dbReference type="NCBI Taxonomy" id="1127696"/>
    <lineage>
        <taxon>Bacteria</taxon>
        <taxon>Pseudomonadati</taxon>
        <taxon>Bacteroidota</taxon>
        <taxon>Bacteroidia</taxon>
        <taxon>Bacteroidales</taxon>
        <taxon>Porphyromonadaceae</taxon>
        <taxon>Porphyromonas</taxon>
    </lineage>
</organism>
<gene>
    <name evidence="6" type="ORF">HMPREF9134_01232</name>
</gene>
<dbReference type="InterPro" id="IPR008258">
    <property type="entry name" value="Transglycosylase_SLT_dom_1"/>
</dbReference>
<dbReference type="SUPFAM" id="SSF53850">
    <property type="entry name" value="Periplasmic binding protein-like II"/>
    <property type="match status" value="1"/>
</dbReference>
<keyword evidence="3" id="KW-0472">Membrane</keyword>
<dbReference type="STRING" id="1127696.HMPREF9134_01232"/>
<evidence type="ECO:0000256" key="4">
    <source>
        <dbReference type="SAM" id="MobiDB-lite"/>
    </source>
</evidence>
<dbReference type="Gene3D" id="1.10.530.10">
    <property type="match status" value="1"/>
</dbReference>
<dbReference type="Gene3D" id="3.40.190.10">
    <property type="entry name" value="Periplasmic binding protein-like II"/>
    <property type="match status" value="2"/>
</dbReference>
<evidence type="ECO:0000313" key="7">
    <source>
        <dbReference type="Proteomes" id="UP000010408"/>
    </source>
</evidence>
<dbReference type="RefSeq" id="WP_005467287.1">
    <property type="nucleotide sequence ID" value="NZ_KB291031.1"/>
</dbReference>
<dbReference type="PANTHER" id="PTHR35936:SF32">
    <property type="entry name" value="MEMBRANE-BOUND LYTIC MUREIN TRANSGLYCOSYLASE F"/>
    <property type="match status" value="1"/>
</dbReference>
<proteinExistence type="predicted"/>
<evidence type="ECO:0000259" key="5">
    <source>
        <dbReference type="SMART" id="SM00062"/>
    </source>
</evidence>
<evidence type="ECO:0000313" key="6">
    <source>
        <dbReference type="EMBL" id="EKY00885.1"/>
    </source>
</evidence>
<dbReference type="HOGENOM" id="CLU_027494_2_0_10"/>
<dbReference type="EMBL" id="AMEQ01000035">
    <property type="protein sequence ID" value="EKY00885.1"/>
    <property type="molecule type" value="Genomic_DNA"/>
</dbReference>
<evidence type="ECO:0000256" key="1">
    <source>
        <dbReference type="ARBA" id="ARBA00004339"/>
    </source>
</evidence>
<dbReference type="Proteomes" id="UP000010408">
    <property type="component" value="Unassembled WGS sequence"/>
</dbReference>
<dbReference type="InterPro" id="IPR023346">
    <property type="entry name" value="Lysozyme-like_dom_sf"/>
</dbReference>
<dbReference type="Pfam" id="PF01464">
    <property type="entry name" value="SLT"/>
    <property type="match status" value="1"/>
</dbReference>
<dbReference type="CDD" id="cd01009">
    <property type="entry name" value="PBP2_YfhD_N"/>
    <property type="match status" value="1"/>
</dbReference>
<comment type="caution">
    <text evidence="6">The sequence shown here is derived from an EMBL/GenBank/DDBJ whole genome shotgun (WGS) entry which is preliminary data.</text>
</comment>
<reference evidence="6 7" key="1">
    <citation type="submission" date="2012-05" db="EMBL/GenBank/DDBJ databases">
        <authorList>
            <person name="Weinstock G."/>
            <person name="Sodergren E."/>
            <person name="Lobos E.A."/>
            <person name="Fulton L."/>
            <person name="Fulton R."/>
            <person name="Courtney L."/>
            <person name="Fronick C."/>
            <person name="O'Laughlin M."/>
            <person name="Godfrey J."/>
            <person name="Wilson R.M."/>
            <person name="Miner T."/>
            <person name="Farmer C."/>
            <person name="Delehaunty K."/>
            <person name="Cordes M."/>
            <person name="Minx P."/>
            <person name="Tomlinson C."/>
            <person name="Chen J."/>
            <person name="Wollam A."/>
            <person name="Pepin K.H."/>
            <person name="Bhonagiri V."/>
            <person name="Zhang X."/>
            <person name="Suruliraj S."/>
            <person name="Warren W."/>
            <person name="Mitreva M."/>
            <person name="Mardis E.R."/>
            <person name="Wilson R.K."/>
        </authorList>
    </citation>
    <scope>NUCLEOTIDE SEQUENCE [LARGE SCALE GENOMIC DNA]</scope>
    <source>
        <strain evidence="6 7">F0037</strain>
    </source>
</reference>
<feature type="domain" description="Solute-binding protein family 3/N-terminal" evidence="5">
    <location>
        <begin position="50"/>
        <end position="282"/>
    </location>
</feature>
<dbReference type="PATRIC" id="fig|1127696.3.peg.1110"/>
<feature type="region of interest" description="Disordered" evidence="4">
    <location>
        <begin position="285"/>
        <end position="309"/>
    </location>
</feature>
<accession>L1NC87</accession>